<comment type="function">
    <text evidence="5">Non-catalytic component of the 20S core proteasome complex involved in the proteolytic degradation of most intracellular proteins. This complex plays numerous essential roles within the cell by associating with different regulatory particles. Associated with two 19S regulatory particles, forms the 26S proteasome and thus participates in the ATP-dependent degradation of ubiquitinated proteins. The 26S proteasome plays a key role in the maintenance of protein homeostasis by removing misfolded or damaged proteins that could impair cellular functions, and by removing proteins whose functions are no longer required. Associated with the PA200 or PA28, the 20S proteasome mediates ubiquitin-independent protein degradation. This type of proteolysis is required in several pathways including spermatogenesis (20S-PA200 complex) or generation of a subset of MHC class I-presented antigenic peptides (20S-PA28 complex).</text>
</comment>
<comment type="similarity">
    <text evidence="6">Belongs to the peptidase T1B family.</text>
</comment>
<protein>
    <recommendedName>
        <fullName evidence="6">Proteasome subunit beta</fullName>
    </recommendedName>
</protein>
<keyword evidence="3 6" id="KW-0647">Proteasome</keyword>
<dbReference type="OrthoDB" id="268428at2759"/>
<comment type="subunit">
    <text evidence="6">Component of the proteasome complex.</text>
</comment>
<comment type="subcellular location">
    <subcellularLocation>
        <location evidence="6">Cytoplasm</location>
    </subcellularLocation>
    <subcellularLocation>
        <location evidence="6">Nucleus</location>
    </subcellularLocation>
</comment>
<dbReference type="FunFam" id="3.60.20.10:FF:000008">
    <property type="entry name" value="Proteasome subunit beta type-4"/>
    <property type="match status" value="1"/>
</dbReference>
<sequence length="198" mass="22576">MECLIGVQGKDFVLVAADSSNARSIVRMKEDHDKMVPISDNVVMLTSGDVGDCLQFSEYIAKNLQLYKMRNGYELSPEAAANFTRRNLAESLRSRNAYQVNLLLAGYDEKTGPSLYYMDYLASMNKLPFAVHGYGSFFSLSIFDRYYTPDVTKEEAYELLNKCVQEIQKRFLVNMPRFKVRMISKDGIKDMPDLVGKI</sequence>
<evidence type="ECO:0000256" key="1">
    <source>
        <dbReference type="ARBA" id="ARBA00011656"/>
    </source>
</evidence>
<dbReference type="Gene3D" id="3.60.20.10">
    <property type="entry name" value="Glutamine Phosphoribosylpyrophosphate, subunit 1, domain 1"/>
    <property type="match status" value="1"/>
</dbReference>
<accession>A0A7J7KPP8</accession>
<dbReference type="GO" id="GO:0005839">
    <property type="term" value="C:proteasome core complex"/>
    <property type="evidence" value="ECO:0007669"/>
    <property type="project" value="InterPro"/>
</dbReference>
<evidence type="ECO:0000313" key="8">
    <source>
        <dbReference type="Proteomes" id="UP000593567"/>
    </source>
</evidence>
<comment type="function">
    <text evidence="6">Component of the proteasome, a multicatalytic proteinase complex which is characterized by its ability to cleave peptides with Arg, Phe, Tyr, Leu, and Glu adjacent to the leaving group at neutral or slightly basic pH. The proteasome has an ATP-dependent proteolytic activity.</text>
</comment>
<dbReference type="CDD" id="cd03758">
    <property type="entry name" value="proteasome_beta_type_2"/>
    <property type="match status" value="1"/>
</dbReference>
<dbReference type="InterPro" id="IPR023333">
    <property type="entry name" value="Proteasome_suB-type"/>
</dbReference>
<reference evidence="7" key="1">
    <citation type="submission" date="2020-06" db="EMBL/GenBank/DDBJ databases">
        <title>Draft genome of Bugula neritina, a colonial animal packing powerful symbionts and potential medicines.</title>
        <authorList>
            <person name="Rayko M."/>
        </authorList>
    </citation>
    <scope>NUCLEOTIDE SEQUENCE [LARGE SCALE GENOMIC DNA]</scope>
    <source>
        <strain evidence="7">Kwan_BN1</strain>
    </source>
</reference>
<comment type="caution">
    <text evidence="7">The sequence shown here is derived from an EMBL/GenBank/DDBJ whole genome shotgun (WGS) entry which is preliminary data.</text>
</comment>
<keyword evidence="8" id="KW-1185">Reference proteome</keyword>
<dbReference type="SUPFAM" id="SSF56235">
    <property type="entry name" value="N-terminal nucleophile aminohydrolases (Ntn hydrolases)"/>
    <property type="match status" value="1"/>
</dbReference>
<evidence type="ECO:0000313" key="7">
    <source>
        <dbReference type="EMBL" id="KAF6040053.1"/>
    </source>
</evidence>
<dbReference type="GO" id="GO:0005634">
    <property type="term" value="C:nucleus"/>
    <property type="evidence" value="ECO:0007669"/>
    <property type="project" value="UniProtKB-SubCell"/>
</dbReference>
<dbReference type="PANTHER" id="PTHR32194">
    <property type="entry name" value="METALLOPROTEASE TLDD"/>
    <property type="match status" value="1"/>
</dbReference>
<dbReference type="PROSITE" id="PS51476">
    <property type="entry name" value="PROTEASOME_BETA_2"/>
    <property type="match status" value="1"/>
</dbReference>
<dbReference type="InterPro" id="IPR001353">
    <property type="entry name" value="Proteasome_sua/b"/>
</dbReference>
<evidence type="ECO:0000256" key="5">
    <source>
        <dbReference type="ARBA" id="ARBA00049625"/>
    </source>
</evidence>
<dbReference type="InterPro" id="IPR029055">
    <property type="entry name" value="Ntn_hydrolases_N"/>
</dbReference>
<name>A0A7J7KPP8_BUGNE</name>
<dbReference type="Proteomes" id="UP000593567">
    <property type="component" value="Unassembled WGS sequence"/>
</dbReference>
<gene>
    <name evidence="7" type="ORF">EB796_001622</name>
</gene>
<comment type="subunit">
    <text evidence="1">The 26S proteasome consists of a 20S proteasome core and two 19S regulatory subunits. The 20S proteasome core is a barrel-shaped complex made of 28 subunits that are arranged in four stacked rings. The two outer rings are each formed by seven alpha subunits, and the two inner rings are formed by seven beta subunits. The proteolytic activity is exerted by three beta-subunits PSMB5, PSMB6 and PSMB7.</text>
</comment>
<dbReference type="Pfam" id="PF00227">
    <property type="entry name" value="Proteasome"/>
    <property type="match status" value="1"/>
</dbReference>
<dbReference type="GO" id="GO:0005737">
    <property type="term" value="C:cytoplasm"/>
    <property type="evidence" value="ECO:0007669"/>
    <property type="project" value="UniProtKB-SubCell"/>
</dbReference>
<keyword evidence="2 6" id="KW-0963">Cytoplasm</keyword>
<dbReference type="GO" id="GO:0010498">
    <property type="term" value="P:proteasomal protein catabolic process"/>
    <property type="evidence" value="ECO:0007669"/>
    <property type="project" value="InterPro"/>
</dbReference>
<dbReference type="AlphaFoldDB" id="A0A7J7KPP8"/>
<evidence type="ECO:0000256" key="2">
    <source>
        <dbReference type="ARBA" id="ARBA00022490"/>
    </source>
</evidence>
<dbReference type="InterPro" id="IPR016050">
    <property type="entry name" value="Proteasome_bsu_CS"/>
</dbReference>
<keyword evidence="4 6" id="KW-0539">Nucleus</keyword>
<organism evidence="7 8">
    <name type="scientific">Bugula neritina</name>
    <name type="common">Brown bryozoan</name>
    <name type="synonym">Sertularia neritina</name>
    <dbReference type="NCBI Taxonomy" id="10212"/>
    <lineage>
        <taxon>Eukaryota</taxon>
        <taxon>Metazoa</taxon>
        <taxon>Spiralia</taxon>
        <taxon>Lophotrochozoa</taxon>
        <taxon>Bryozoa</taxon>
        <taxon>Gymnolaemata</taxon>
        <taxon>Cheilostomatida</taxon>
        <taxon>Flustrina</taxon>
        <taxon>Buguloidea</taxon>
        <taxon>Bugulidae</taxon>
        <taxon>Bugula</taxon>
    </lineage>
</organism>
<evidence type="ECO:0000256" key="4">
    <source>
        <dbReference type="ARBA" id="ARBA00023242"/>
    </source>
</evidence>
<evidence type="ECO:0000256" key="6">
    <source>
        <dbReference type="RuleBase" id="RU004203"/>
    </source>
</evidence>
<proteinExistence type="inferred from homology"/>
<dbReference type="InterPro" id="IPR035206">
    <property type="entry name" value="Proteasome_beta2"/>
</dbReference>
<dbReference type="PANTHER" id="PTHR32194:SF2">
    <property type="entry name" value="PROTEASOME SUBUNIT BETA TYPE-1"/>
    <property type="match status" value="1"/>
</dbReference>
<evidence type="ECO:0000256" key="3">
    <source>
        <dbReference type="ARBA" id="ARBA00022942"/>
    </source>
</evidence>
<dbReference type="PROSITE" id="PS00854">
    <property type="entry name" value="PROTEASOME_BETA_1"/>
    <property type="match status" value="1"/>
</dbReference>
<dbReference type="EMBL" id="VXIV02000185">
    <property type="protein sequence ID" value="KAF6040053.1"/>
    <property type="molecule type" value="Genomic_DNA"/>
</dbReference>